<dbReference type="PANTHER" id="PTHR36341:SF3">
    <property type="entry name" value="DUF2996 FAMILY PROTEIN"/>
    <property type="match status" value="1"/>
</dbReference>
<organism evidence="2 3">
    <name type="scientific">Taxus chinensis</name>
    <name type="common">Chinese yew</name>
    <name type="synonym">Taxus wallichiana var. chinensis</name>
    <dbReference type="NCBI Taxonomy" id="29808"/>
    <lineage>
        <taxon>Eukaryota</taxon>
        <taxon>Viridiplantae</taxon>
        <taxon>Streptophyta</taxon>
        <taxon>Embryophyta</taxon>
        <taxon>Tracheophyta</taxon>
        <taxon>Spermatophyta</taxon>
        <taxon>Pinopsida</taxon>
        <taxon>Pinidae</taxon>
        <taxon>Conifers II</taxon>
        <taxon>Cupressales</taxon>
        <taxon>Taxaceae</taxon>
        <taxon>Taxus</taxon>
    </lineage>
</organism>
<protein>
    <submittedName>
        <fullName evidence="2">Uncharacterized protein</fullName>
    </submittedName>
</protein>
<proteinExistence type="predicted"/>
<name>A0AA38CIX4_TAXCH</name>
<dbReference type="Proteomes" id="UP000824469">
    <property type="component" value="Unassembled WGS sequence"/>
</dbReference>
<evidence type="ECO:0000313" key="2">
    <source>
        <dbReference type="EMBL" id="KAH9301455.1"/>
    </source>
</evidence>
<dbReference type="AlphaFoldDB" id="A0AA38CIX4"/>
<dbReference type="InterPro" id="IPR021374">
    <property type="entry name" value="DUF2996"/>
</dbReference>
<dbReference type="EMBL" id="JAHRHJ020000009">
    <property type="protein sequence ID" value="KAH9301455.1"/>
    <property type="molecule type" value="Genomic_DNA"/>
</dbReference>
<evidence type="ECO:0000256" key="1">
    <source>
        <dbReference type="SAM" id="MobiDB-lite"/>
    </source>
</evidence>
<reference evidence="2 3" key="1">
    <citation type="journal article" date="2021" name="Nat. Plants">
        <title>The Taxus genome provides insights into paclitaxel biosynthesis.</title>
        <authorList>
            <person name="Xiong X."/>
            <person name="Gou J."/>
            <person name="Liao Q."/>
            <person name="Li Y."/>
            <person name="Zhou Q."/>
            <person name="Bi G."/>
            <person name="Li C."/>
            <person name="Du R."/>
            <person name="Wang X."/>
            <person name="Sun T."/>
            <person name="Guo L."/>
            <person name="Liang H."/>
            <person name="Lu P."/>
            <person name="Wu Y."/>
            <person name="Zhang Z."/>
            <person name="Ro D.K."/>
            <person name="Shang Y."/>
            <person name="Huang S."/>
            <person name="Yan J."/>
        </authorList>
    </citation>
    <scope>NUCLEOTIDE SEQUENCE [LARGE SCALE GENOMIC DNA]</scope>
    <source>
        <strain evidence="2">Ta-2019</strain>
    </source>
</reference>
<dbReference type="OMA" id="QNGQRQF"/>
<dbReference type="PANTHER" id="PTHR36341">
    <property type="entry name" value="DUF2996 FAMILY PROTEIN"/>
    <property type="match status" value="1"/>
</dbReference>
<accession>A0AA38CIX4</accession>
<dbReference type="Pfam" id="PF11210">
    <property type="entry name" value="DUF2996"/>
    <property type="match status" value="1"/>
</dbReference>
<feature type="non-terminal residue" evidence="2">
    <location>
        <position position="1"/>
    </location>
</feature>
<sequence length="158" mass="17371">KDSKLEAEAETEVRSSMLKPVKDVSNVGKAPTEVKENATSDKPTPPKVKVSAAKKAPLKPLPEMMTEDVIPAVKALLEKEKTISNIELVFEDSKLEGSFTKEEIPCSFWVFFLDGTVQGPKAFSLSSYGTPPSTFEPFLSIERKPTSALVIFGIRKRL</sequence>
<gene>
    <name evidence="2" type="ORF">KI387_013038</name>
</gene>
<keyword evidence="3" id="KW-1185">Reference proteome</keyword>
<feature type="non-terminal residue" evidence="2">
    <location>
        <position position="158"/>
    </location>
</feature>
<feature type="compositionally biased region" description="Basic and acidic residues" evidence="1">
    <location>
        <begin position="1"/>
        <end position="13"/>
    </location>
</feature>
<comment type="caution">
    <text evidence="2">The sequence shown here is derived from an EMBL/GenBank/DDBJ whole genome shotgun (WGS) entry which is preliminary data.</text>
</comment>
<feature type="region of interest" description="Disordered" evidence="1">
    <location>
        <begin position="1"/>
        <end position="55"/>
    </location>
</feature>
<evidence type="ECO:0000313" key="3">
    <source>
        <dbReference type="Proteomes" id="UP000824469"/>
    </source>
</evidence>